<dbReference type="SUPFAM" id="SSF48029">
    <property type="entry name" value="FliG"/>
    <property type="match status" value="1"/>
</dbReference>
<name>A0A0F8VS45_9ZZZZ</name>
<dbReference type="InterPro" id="IPR011002">
    <property type="entry name" value="FliG_a-hlx"/>
</dbReference>
<dbReference type="Pfam" id="PF14842">
    <property type="entry name" value="FliG_N"/>
    <property type="match status" value="1"/>
</dbReference>
<accession>A0A0F8VS45</accession>
<feature type="non-terminal residue" evidence="2">
    <location>
        <position position="47"/>
    </location>
</feature>
<dbReference type="EMBL" id="LAZR01069732">
    <property type="protein sequence ID" value="KKK47137.1"/>
    <property type="molecule type" value="Genomic_DNA"/>
</dbReference>
<feature type="domain" description="Flagellar motor switch protein FliG N-terminal" evidence="1">
    <location>
        <begin position="21"/>
        <end position="47"/>
    </location>
</feature>
<dbReference type="InterPro" id="IPR028263">
    <property type="entry name" value="FliG_N"/>
</dbReference>
<dbReference type="AlphaFoldDB" id="A0A0F8VS45"/>
<gene>
    <name evidence="2" type="ORF">LCGC14_3158240</name>
</gene>
<protein>
    <recommendedName>
        <fullName evidence="1">Flagellar motor switch protein FliG N-terminal domain-containing protein</fullName>
    </recommendedName>
</protein>
<comment type="caution">
    <text evidence="2">The sequence shown here is derived from an EMBL/GenBank/DDBJ whole genome shotgun (WGS) entry which is preliminary data.</text>
</comment>
<proteinExistence type="predicted"/>
<organism evidence="2">
    <name type="scientific">marine sediment metagenome</name>
    <dbReference type="NCBI Taxonomy" id="412755"/>
    <lineage>
        <taxon>unclassified sequences</taxon>
        <taxon>metagenomes</taxon>
        <taxon>ecological metagenomes</taxon>
    </lineage>
</organism>
<evidence type="ECO:0000313" key="2">
    <source>
        <dbReference type="EMBL" id="KKK47137.1"/>
    </source>
</evidence>
<dbReference type="Gene3D" id="1.10.220.30">
    <property type="match status" value="1"/>
</dbReference>
<evidence type="ECO:0000259" key="1">
    <source>
        <dbReference type="Pfam" id="PF14842"/>
    </source>
</evidence>
<reference evidence="2" key="1">
    <citation type="journal article" date="2015" name="Nature">
        <title>Complex archaea that bridge the gap between prokaryotes and eukaryotes.</title>
        <authorList>
            <person name="Spang A."/>
            <person name="Saw J.H."/>
            <person name="Jorgensen S.L."/>
            <person name="Zaremba-Niedzwiedzka K."/>
            <person name="Martijn J."/>
            <person name="Lind A.E."/>
            <person name="van Eijk R."/>
            <person name="Schleper C."/>
            <person name="Guy L."/>
            <person name="Ettema T.J."/>
        </authorList>
    </citation>
    <scope>NUCLEOTIDE SEQUENCE</scope>
</reference>
<sequence length="47" mass="5135">MAKSGPKQIQPQQVSVGKRTLNGRQKAAVFLVTLGSEVSAEIFKHLR</sequence>